<protein>
    <submittedName>
        <fullName evidence="1">Uncharacterized protein</fullName>
    </submittedName>
</protein>
<gene>
    <name evidence="1" type="ORF">VNO80_33110</name>
</gene>
<comment type="caution">
    <text evidence="1">The sequence shown here is derived from an EMBL/GenBank/DDBJ whole genome shotgun (WGS) entry which is preliminary data.</text>
</comment>
<sequence>MKEKHKEGYEIKTVESKGKAFESQDPFQLDLERSRTIKSDLAKLIKPLIQEESDKFPKGIPSAGSFVERLIHDLASEKANGGNGPSPTKQEVDCLNRWLQLAVNSFQGQWTI</sequence>
<evidence type="ECO:0000313" key="1">
    <source>
        <dbReference type="EMBL" id="KAK7326290.1"/>
    </source>
</evidence>
<dbReference type="EMBL" id="JAYMYR010000071">
    <property type="protein sequence ID" value="KAK7326290.1"/>
    <property type="molecule type" value="Genomic_DNA"/>
</dbReference>
<evidence type="ECO:0000313" key="2">
    <source>
        <dbReference type="Proteomes" id="UP001374584"/>
    </source>
</evidence>
<name>A0AAN9KYN7_PHACN</name>
<dbReference type="Proteomes" id="UP001374584">
    <property type="component" value="Unassembled WGS sequence"/>
</dbReference>
<reference evidence="1 2" key="1">
    <citation type="submission" date="2024-01" db="EMBL/GenBank/DDBJ databases">
        <title>The genomes of 5 underutilized Papilionoideae crops provide insights into root nodulation and disease resistanc.</title>
        <authorList>
            <person name="Jiang F."/>
        </authorList>
    </citation>
    <scope>NUCLEOTIDE SEQUENCE [LARGE SCALE GENOMIC DNA]</scope>
    <source>
        <strain evidence="1">JINMINGXINNONG_FW02</strain>
        <tissue evidence="1">Leaves</tissue>
    </source>
</reference>
<organism evidence="1 2">
    <name type="scientific">Phaseolus coccineus</name>
    <name type="common">Scarlet runner bean</name>
    <name type="synonym">Phaseolus multiflorus</name>
    <dbReference type="NCBI Taxonomy" id="3886"/>
    <lineage>
        <taxon>Eukaryota</taxon>
        <taxon>Viridiplantae</taxon>
        <taxon>Streptophyta</taxon>
        <taxon>Embryophyta</taxon>
        <taxon>Tracheophyta</taxon>
        <taxon>Spermatophyta</taxon>
        <taxon>Magnoliopsida</taxon>
        <taxon>eudicotyledons</taxon>
        <taxon>Gunneridae</taxon>
        <taxon>Pentapetalae</taxon>
        <taxon>rosids</taxon>
        <taxon>fabids</taxon>
        <taxon>Fabales</taxon>
        <taxon>Fabaceae</taxon>
        <taxon>Papilionoideae</taxon>
        <taxon>50 kb inversion clade</taxon>
        <taxon>NPAAA clade</taxon>
        <taxon>indigoferoid/millettioid clade</taxon>
        <taxon>Phaseoleae</taxon>
        <taxon>Phaseolus</taxon>
    </lineage>
</organism>
<keyword evidence="2" id="KW-1185">Reference proteome</keyword>
<dbReference type="AlphaFoldDB" id="A0AAN9KYN7"/>
<accession>A0AAN9KYN7</accession>
<proteinExistence type="predicted"/>